<reference evidence="11" key="1">
    <citation type="journal article" date="2021" name="Microb. Physiol.">
        <title>Proteogenomic Insights into the Physiology of Marine, Sulfate-Reducing, Filamentous Desulfonema limicola and Desulfonema magnum.</title>
        <authorList>
            <person name="Schnaars V."/>
            <person name="Wohlbrand L."/>
            <person name="Scheve S."/>
            <person name="Hinrichs C."/>
            <person name="Reinhardt R."/>
            <person name="Rabus R."/>
        </authorList>
    </citation>
    <scope>NUCLEOTIDE SEQUENCE</scope>
    <source>
        <strain evidence="11">4be13</strain>
    </source>
</reference>
<dbReference type="EMBL" id="CP061800">
    <property type="protein sequence ID" value="QTA87839.1"/>
    <property type="molecule type" value="Genomic_DNA"/>
</dbReference>
<dbReference type="Gene3D" id="3.40.50.300">
    <property type="entry name" value="P-loop containing nucleotide triphosphate hydrolases"/>
    <property type="match status" value="1"/>
</dbReference>
<evidence type="ECO:0000256" key="4">
    <source>
        <dbReference type="ARBA" id="ARBA00022741"/>
    </source>
</evidence>
<keyword evidence="5 11" id="KW-0067">ATP-binding</keyword>
<evidence type="ECO:0000256" key="3">
    <source>
        <dbReference type="ARBA" id="ARBA00022692"/>
    </source>
</evidence>
<dbReference type="AlphaFoldDB" id="A0A975GNJ5"/>
<dbReference type="GO" id="GO:0005524">
    <property type="term" value="F:ATP binding"/>
    <property type="evidence" value="ECO:0007669"/>
    <property type="project" value="UniProtKB-KW"/>
</dbReference>
<evidence type="ECO:0000259" key="10">
    <source>
        <dbReference type="PROSITE" id="PS50929"/>
    </source>
</evidence>
<keyword evidence="7 8" id="KW-0472">Membrane</keyword>
<feature type="transmembrane region" description="Helical" evidence="8">
    <location>
        <begin position="239"/>
        <end position="263"/>
    </location>
</feature>
<dbReference type="PROSITE" id="PS50893">
    <property type="entry name" value="ABC_TRANSPORTER_2"/>
    <property type="match status" value="1"/>
</dbReference>
<proteinExistence type="predicted"/>
<evidence type="ECO:0000256" key="7">
    <source>
        <dbReference type="ARBA" id="ARBA00023136"/>
    </source>
</evidence>
<evidence type="ECO:0000256" key="1">
    <source>
        <dbReference type="ARBA" id="ARBA00004651"/>
    </source>
</evidence>
<sequence>MISDTIILVILTSVLGKVLSHFRYLMLFIIMLLLTAIFYVRYQKNAVQLIEAVVGSTRERIIEKVRKADLESYERLGKSEIYNVITRDTQIVSEAINMFMNATESAFLSVTVLIYLSLVYLPGSLFIVAILGSGILIYAHQMARIKKWISQARDTEKGLFDSISDVIYGFKELKVNDRKNDEFFHHNFRKKTSENRQYRTKAENAFAQSNVLSAFIQFIVFIPMVFILPTVIHVSTHEVVVSVTMILFIPFFALKDTVPYLVWAGVSIERILKLEQELETIKTEVSYPVSEEKIHRFKEIRYDNICFTYRDRQGKPLFSIEDISFSLCPNEILFIIGGNGSGKSTLLKIITGLYFPLSGAIEIDGSQVEMAKHRYLFSTIFSDFHLFDRLYGLSHIDKGRVDELLRLMDLDHKLEFVEENRFSTLDLSTGQRKRLAMIASIMEDKPVYVFDEWAADQSPHFREYFYHELVPSFKAQGKSVIAVTHDDRYFHVADRVLKLDYGRLSDL</sequence>
<dbReference type="Pfam" id="PF00664">
    <property type="entry name" value="ABC_membrane"/>
    <property type="match status" value="1"/>
</dbReference>
<dbReference type="GO" id="GO:0140359">
    <property type="term" value="F:ABC-type transporter activity"/>
    <property type="evidence" value="ECO:0007669"/>
    <property type="project" value="InterPro"/>
</dbReference>
<dbReference type="Proteomes" id="UP000663722">
    <property type="component" value="Chromosome"/>
</dbReference>
<name>A0A975GNJ5_9BACT</name>
<feature type="transmembrane region" description="Helical" evidence="8">
    <location>
        <begin position="106"/>
        <end position="139"/>
    </location>
</feature>
<keyword evidence="4" id="KW-0547">Nucleotide-binding</keyword>
<dbReference type="SMART" id="SM00382">
    <property type="entry name" value="AAA"/>
    <property type="match status" value="1"/>
</dbReference>
<evidence type="ECO:0000256" key="5">
    <source>
        <dbReference type="ARBA" id="ARBA00022840"/>
    </source>
</evidence>
<dbReference type="InterPro" id="IPR036640">
    <property type="entry name" value="ABC1_TM_sf"/>
</dbReference>
<dbReference type="KEGG" id="dmm:dnm_038760"/>
<evidence type="ECO:0000256" key="6">
    <source>
        <dbReference type="ARBA" id="ARBA00022989"/>
    </source>
</evidence>
<dbReference type="GO" id="GO:0005886">
    <property type="term" value="C:plasma membrane"/>
    <property type="evidence" value="ECO:0007669"/>
    <property type="project" value="UniProtKB-SubCell"/>
</dbReference>
<dbReference type="PANTHER" id="PTHR24221:SF653">
    <property type="entry name" value="TRANSPORT ATP-BINDING PROTEIN CYDC"/>
    <property type="match status" value="1"/>
</dbReference>
<keyword evidence="6 8" id="KW-1133">Transmembrane helix</keyword>
<dbReference type="InterPro" id="IPR039421">
    <property type="entry name" value="Type_1_exporter"/>
</dbReference>
<dbReference type="SUPFAM" id="SSF90123">
    <property type="entry name" value="ABC transporter transmembrane region"/>
    <property type="match status" value="1"/>
</dbReference>
<protein>
    <submittedName>
        <fullName evidence="11">ABC transporter, ATP-binding protein</fullName>
    </submittedName>
</protein>
<keyword evidence="3 8" id="KW-0812">Transmembrane</keyword>
<feature type="transmembrane region" description="Helical" evidence="8">
    <location>
        <begin position="21"/>
        <end position="40"/>
    </location>
</feature>
<evidence type="ECO:0000259" key="9">
    <source>
        <dbReference type="PROSITE" id="PS50893"/>
    </source>
</evidence>
<dbReference type="InterPro" id="IPR011527">
    <property type="entry name" value="ABC1_TM_dom"/>
</dbReference>
<keyword evidence="12" id="KW-1185">Reference proteome</keyword>
<keyword evidence="2" id="KW-0813">Transport</keyword>
<dbReference type="InterPro" id="IPR003593">
    <property type="entry name" value="AAA+_ATPase"/>
</dbReference>
<dbReference type="SUPFAM" id="SSF52540">
    <property type="entry name" value="P-loop containing nucleoside triphosphate hydrolases"/>
    <property type="match status" value="1"/>
</dbReference>
<evidence type="ECO:0000313" key="12">
    <source>
        <dbReference type="Proteomes" id="UP000663722"/>
    </source>
</evidence>
<dbReference type="InterPro" id="IPR027417">
    <property type="entry name" value="P-loop_NTPase"/>
</dbReference>
<evidence type="ECO:0000313" key="11">
    <source>
        <dbReference type="EMBL" id="QTA87839.1"/>
    </source>
</evidence>
<feature type="transmembrane region" description="Helical" evidence="8">
    <location>
        <begin position="211"/>
        <end position="233"/>
    </location>
</feature>
<dbReference type="GO" id="GO:0016887">
    <property type="term" value="F:ATP hydrolysis activity"/>
    <property type="evidence" value="ECO:0007669"/>
    <property type="project" value="InterPro"/>
</dbReference>
<dbReference type="InterPro" id="IPR015856">
    <property type="entry name" value="ABC_transpr_CbiO/EcfA_su"/>
</dbReference>
<gene>
    <name evidence="11" type="ORF">dnm_038760</name>
</gene>
<dbReference type="InterPro" id="IPR003439">
    <property type="entry name" value="ABC_transporter-like_ATP-bd"/>
</dbReference>
<evidence type="ECO:0000256" key="2">
    <source>
        <dbReference type="ARBA" id="ARBA00022448"/>
    </source>
</evidence>
<feature type="domain" description="ABC transporter" evidence="9">
    <location>
        <begin position="300"/>
        <end position="507"/>
    </location>
</feature>
<dbReference type="PANTHER" id="PTHR24221">
    <property type="entry name" value="ATP-BINDING CASSETTE SUB-FAMILY B"/>
    <property type="match status" value="1"/>
</dbReference>
<dbReference type="GO" id="GO:0034040">
    <property type="term" value="F:ATPase-coupled lipid transmembrane transporter activity"/>
    <property type="evidence" value="ECO:0007669"/>
    <property type="project" value="TreeGrafter"/>
</dbReference>
<accession>A0A975GNJ5</accession>
<dbReference type="Pfam" id="PF00005">
    <property type="entry name" value="ABC_tran"/>
    <property type="match status" value="1"/>
</dbReference>
<dbReference type="PROSITE" id="PS50929">
    <property type="entry name" value="ABC_TM1F"/>
    <property type="match status" value="1"/>
</dbReference>
<organism evidence="11 12">
    <name type="scientific">Desulfonema magnum</name>
    <dbReference type="NCBI Taxonomy" id="45655"/>
    <lineage>
        <taxon>Bacteria</taxon>
        <taxon>Pseudomonadati</taxon>
        <taxon>Thermodesulfobacteriota</taxon>
        <taxon>Desulfobacteria</taxon>
        <taxon>Desulfobacterales</taxon>
        <taxon>Desulfococcaceae</taxon>
        <taxon>Desulfonema</taxon>
    </lineage>
</organism>
<evidence type="ECO:0000256" key="8">
    <source>
        <dbReference type="SAM" id="Phobius"/>
    </source>
</evidence>
<comment type="subcellular location">
    <subcellularLocation>
        <location evidence="1">Cell membrane</location>
        <topology evidence="1">Multi-pass membrane protein</topology>
    </subcellularLocation>
</comment>
<dbReference type="Gene3D" id="1.20.1560.10">
    <property type="entry name" value="ABC transporter type 1, transmembrane domain"/>
    <property type="match status" value="1"/>
</dbReference>
<feature type="domain" description="ABC transmembrane type-1" evidence="10">
    <location>
        <begin position="1"/>
        <end position="222"/>
    </location>
</feature>
<dbReference type="CDD" id="cd03225">
    <property type="entry name" value="ABC_cobalt_CbiO_domain1"/>
    <property type="match status" value="1"/>
</dbReference>